<feature type="domain" description="Ketosynthase family 3 (KS3)" evidence="3">
    <location>
        <begin position="1"/>
        <end position="229"/>
    </location>
</feature>
<dbReference type="InterPro" id="IPR014031">
    <property type="entry name" value="Ketoacyl_synth_C"/>
</dbReference>
<dbReference type="GO" id="GO:0005829">
    <property type="term" value="C:cytosol"/>
    <property type="evidence" value="ECO:0007669"/>
    <property type="project" value="TreeGrafter"/>
</dbReference>
<comment type="caution">
    <text evidence="4">The sequence shown here is derived from an EMBL/GenBank/DDBJ whole genome shotgun (WGS) entry which is preliminary data.</text>
</comment>
<evidence type="ECO:0000256" key="2">
    <source>
        <dbReference type="ARBA" id="ARBA00022679"/>
    </source>
</evidence>
<keyword evidence="5" id="KW-1185">Reference proteome</keyword>
<dbReference type="Pfam" id="PF00109">
    <property type="entry name" value="ketoacyl-synt"/>
    <property type="match status" value="1"/>
</dbReference>
<keyword evidence="2" id="KW-0808">Transferase</keyword>
<accession>A0AAI9S9R4</accession>
<evidence type="ECO:0000256" key="1">
    <source>
        <dbReference type="ARBA" id="ARBA00008467"/>
    </source>
</evidence>
<proteinExistence type="inferred from homology"/>
<dbReference type="RefSeq" id="WP_319020432.1">
    <property type="nucleotide sequence ID" value="NZ_WEHW01000064.1"/>
</dbReference>
<evidence type="ECO:0000313" key="4">
    <source>
        <dbReference type="EMBL" id="KAB7649809.1"/>
    </source>
</evidence>
<organism evidence="4 5">
    <name type="scientific">Sutterella seckii</name>
    <dbReference type="NCBI Taxonomy" id="1944635"/>
    <lineage>
        <taxon>Bacteria</taxon>
        <taxon>Pseudomonadati</taxon>
        <taxon>Pseudomonadota</taxon>
        <taxon>Betaproteobacteria</taxon>
        <taxon>Burkholderiales</taxon>
        <taxon>Sutterellaceae</taxon>
        <taxon>Sutterella</taxon>
    </lineage>
</organism>
<dbReference type="Proteomes" id="UP000469462">
    <property type="component" value="Unassembled WGS sequence"/>
</dbReference>
<dbReference type="InterPro" id="IPR000794">
    <property type="entry name" value="Beta-ketoacyl_synthase"/>
</dbReference>
<gene>
    <name evidence="4" type="ORF">GBM96_10690</name>
</gene>
<dbReference type="GO" id="GO:0004315">
    <property type="term" value="F:3-oxoacyl-[acyl-carrier-protein] synthase activity"/>
    <property type="evidence" value="ECO:0007669"/>
    <property type="project" value="TreeGrafter"/>
</dbReference>
<dbReference type="EMBL" id="WEHW01000064">
    <property type="protein sequence ID" value="KAB7649809.1"/>
    <property type="molecule type" value="Genomic_DNA"/>
</dbReference>
<dbReference type="AlphaFoldDB" id="A0AAI9S9R4"/>
<dbReference type="PANTHER" id="PTHR11712">
    <property type="entry name" value="POLYKETIDE SYNTHASE-RELATED"/>
    <property type="match status" value="1"/>
</dbReference>
<protein>
    <recommendedName>
        <fullName evidence="3">Ketosynthase family 3 (KS3) domain-containing protein</fullName>
    </recommendedName>
</protein>
<evidence type="ECO:0000259" key="3">
    <source>
        <dbReference type="PROSITE" id="PS52004"/>
    </source>
</evidence>
<sequence length="231" mass="24129">RLLARGRVKAIVAGGLDVLSPMTLAGFSALGARSPERAKPFRRDRAGLHLAEGGGFLLMTTEADKFPETRVRLRGFGESSDAHHICAPDPTGDGAKRAILEALGDLAPSDTGFALLHGTATEQNDAMEARVMAELLPGVPAASLKRAVGHQLAGAGAMNAAAACALLEKGGKLPNNFFAGERAFADERLPEAFLKSLTDSDAPRELVIPRILVSAFAFGGSNAALLFEKCL</sequence>
<dbReference type="Gene3D" id="3.40.47.10">
    <property type="match status" value="1"/>
</dbReference>
<evidence type="ECO:0000313" key="5">
    <source>
        <dbReference type="Proteomes" id="UP000469462"/>
    </source>
</evidence>
<comment type="similarity">
    <text evidence="1">Belongs to the thiolase-like superfamily. Beta-ketoacyl-ACP synthases family.</text>
</comment>
<reference evidence="4 5" key="1">
    <citation type="submission" date="2019-10" db="EMBL/GenBank/DDBJ databases">
        <title>Genome diversity of Sutterella seckii.</title>
        <authorList>
            <person name="Chaplin A.V."/>
            <person name="Sokolova S.R."/>
            <person name="Mosin K.A."/>
            <person name="Ivanova E.L."/>
            <person name="Kochetkova T.O."/>
            <person name="Goltsov A.Y."/>
            <person name="Trofimov D.Y."/>
            <person name="Efimov B.A."/>
        </authorList>
    </citation>
    <scope>NUCLEOTIDE SEQUENCE [LARGE SCALE GENOMIC DNA]</scope>
    <source>
        <strain evidence="4 5">ASD3426</strain>
    </source>
</reference>
<dbReference type="InterPro" id="IPR016039">
    <property type="entry name" value="Thiolase-like"/>
</dbReference>
<dbReference type="Pfam" id="PF02801">
    <property type="entry name" value="Ketoacyl-synt_C"/>
    <property type="match status" value="1"/>
</dbReference>
<dbReference type="PROSITE" id="PS52004">
    <property type="entry name" value="KS3_2"/>
    <property type="match status" value="1"/>
</dbReference>
<dbReference type="GO" id="GO:0006633">
    <property type="term" value="P:fatty acid biosynthetic process"/>
    <property type="evidence" value="ECO:0007669"/>
    <property type="project" value="TreeGrafter"/>
</dbReference>
<feature type="non-terminal residue" evidence="4">
    <location>
        <position position="1"/>
    </location>
</feature>
<dbReference type="InterPro" id="IPR014030">
    <property type="entry name" value="Ketoacyl_synth_N"/>
</dbReference>
<dbReference type="SUPFAM" id="SSF53901">
    <property type="entry name" value="Thiolase-like"/>
    <property type="match status" value="1"/>
</dbReference>
<dbReference type="InterPro" id="IPR020841">
    <property type="entry name" value="PKS_Beta-ketoAc_synthase_dom"/>
</dbReference>
<dbReference type="PANTHER" id="PTHR11712:SF320">
    <property type="entry name" value="BETA-KETOACYL SYNTHASE"/>
    <property type="match status" value="1"/>
</dbReference>
<name>A0AAI9S9R4_9BURK</name>